<name>A0A4Z2EEC7_9TELE</name>
<proteinExistence type="predicted"/>
<evidence type="ECO:0000313" key="2">
    <source>
        <dbReference type="EMBL" id="TNN26900.1"/>
    </source>
</evidence>
<feature type="region of interest" description="Disordered" evidence="1">
    <location>
        <begin position="26"/>
        <end position="77"/>
    </location>
</feature>
<dbReference type="AlphaFoldDB" id="A0A4Z2EEC7"/>
<dbReference type="Proteomes" id="UP000314294">
    <property type="component" value="Unassembled WGS sequence"/>
</dbReference>
<feature type="compositionally biased region" description="Low complexity" evidence="1">
    <location>
        <begin position="121"/>
        <end position="133"/>
    </location>
</feature>
<feature type="region of interest" description="Disordered" evidence="1">
    <location>
        <begin position="120"/>
        <end position="140"/>
    </location>
</feature>
<accession>A0A4Z2EEC7</accession>
<evidence type="ECO:0000256" key="1">
    <source>
        <dbReference type="SAM" id="MobiDB-lite"/>
    </source>
</evidence>
<gene>
    <name evidence="2" type="ORF">EYF80_062958</name>
</gene>
<protein>
    <submittedName>
        <fullName evidence="2">Uncharacterized protein</fullName>
    </submittedName>
</protein>
<organism evidence="2 3">
    <name type="scientific">Liparis tanakae</name>
    <name type="common">Tanaka's snailfish</name>
    <dbReference type="NCBI Taxonomy" id="230148"/>
    <lineage>
        <taxon>Eukaryota</taxon>
        <taxon>Metazoa</taxon>
        <taxon>Chordata</taxon>
        <taxon>Craniata</taxon>
        <taxon>Vertebrata</taxon>
        <taxon>Euteleostomi</taxon>
        <taxon>Actinopterygii</taxon>
        <taxon>Neopterygii</taxon>
        <taxon>Teleostei</taxon>
        <taxon>Neoteleostei</taxon>
        <taxon>Acanthomorphata</taxon>
        <taxon>Eupercaria</taxon>
        <taxon>Perciformes</taxon>
        <taxon>Cottioidei</taxon>
        <taxon>Cottales</taxon>
        <taxon>Liparidae</taxon>
        <taxon>Liparis</taxon>
    </lineage>
</organism>
<sequence>MWLRKAHVKSVGSSMDYLKRYVLESDQKKKRGSSPSAPAHTSSAPSTTSAPSSVPSTSSAPTPMASSSSSGLSSVLGEDDAELMEAAAHYELSAALGEDPAIQFTLHLRHLLRPRGVDLLSSSCPSPSGCQSSDRIPWKL</sequence>
<keyword evidence="3" id="KW-1185">Reference proteome</keyword>
<dbReference type="EMBL" id="SRLO01009292">
    <property type="protein sequence ID" value="TNN26900.1"/>
    <property type="molecule type" value="Genomic_DNA"/>
</dbReference>
<feature type="compositionally biased region" description="Low complexity" evidence="1">
    <location>
        <begin position="33"/>
        <end position="74"/>
    </location>
</feature>
<comment type="caution">
    <text evidence="2">The sequence shown here is derived from an EMBL/GenBank/DDBJ whole genome shotgun (WGS) entry which is preliminary data.</text>
</comment>
<evidence type="ECO:0000313" key="3">
    <source>
        <dbReference type="Proteomes" id="UP000314294"/>
    </source>
</evidence>
<reference evidence="2 3" key="1">
    <citation type="submission" date="2019-03" db="EMBL/GenBank/DDBJ databases">
        <title>First draft genome of Liparis tanakae, snailfish: a comprehensive survey of snailfish specific genes.</title>
        <authorList>
            <person name="Kim W."/>
            <person name="Song I."/>
            <person name="Jeong J.-H."/>
            <person name="Kim D."/>
            <person name="Kim S."/>
            <person name="Ryu S."/>
            <person name="Song J.Y."/>
            <person name="Lee S.K."/>
        </authorList>
    </citation>
    <scope>NUCLEOTIDE SEQUENCE [LARGE SCALE GENOMIC DNA]</scope>
    <source>
        <tissue evidence="2">Muscle</tissue>
    </source>
</reference>